<dbReference type="InterPro" id="IPR000120">
    <property type="entry name" value="Amidase"/>
</dbReference>
<evidence type="ECO:0000313" key="5">
    <source>
        <dbReference type="EMBL" id="CPV47314.1"/>
    </source>
</evidence>
<reference evidence="5 6" key="1">
    <citation type="submission" date="2015-03" db="EMBL/GenBank/DDBJ databases">
        <authorList>
            <person name="Murphy D."/>
        </authorList>
    </citation>
    <scope>NUCLEOTIDE SEQUENCE [LARGE SCALE GENOMIC DNA]</scope>
    <source>
        <strain evidence="5 6">PAP088</strain>
    </source>
</reference>
<comment type="catalytic activity">
    <reaction evidence="1">
        <text>a monocarboxylic acid amide + H2O = a monocarboxylate + NH4(+)</text>
        <dbReference type="Rhea" id="RHEA:12020"/>
        <dbReference type="ChEBI" id="CHEBI:15377"/>
        <dbReference type="ChEBI" id="CHEBI:28938"/>
        <dbReference type="ChEBI" id="CHEBI:35757"/>
        <dbReference type="ChEBI" id="CHEBI:83628"/>
        <dbReference type="EC" id="3.5.1.4"/>
    </reaction>
</comment>
<evidence type="ECO:0000259" key="4">
    <source>
        <dbReference type="Pfam" id="PF01425"/>
    </source>
</evidence>
<organism evidence="5 6">
    <name type="scientific">Mycobacteroides abscessus</name>
    <dbReference type="NCBI Taxonomy" id="36809"/>
    <lineage>
        <taxon>Bacteria</taxon>
        <taxon>Bacillati</taxon>
        <taxon>Actinomycetota</taxon>
        <taxon>Actinomycetes</taxon>
        <taxon>Mycobacteriales</taxon>
        <taxon>Mycobacteriaceae</taxon>
        <taxon>Mycobacteroides</taxon>
    </lineage>
</organism>
<gene>
    <name evidence="5" type="primary">amiD_1</name>
    <name evidence="5" type="ORF">ERS075579_01870</name>
</gene>
<feature type="domain" description="Amidase" evidence="4">
    <location>
        <begin position="28"/>
        <end position="454"/>
    </location>
</feature>
<dbReference type="Proteomes" id="UP000045782">
    <property type="component" value="Unassembled WGS sequence"/>
</dbReference>
<dbReference type="InterPro" id="IPR036928">
    <property type="entry name" value="AS_sf"/>
</dbReference>
<name>A0A0U0YEA7_9MYCO</name>
<dbReference type="InterPro" id="IPR020556">
    <property type="entry name" value="Amidase_CS"/>
</dbReference>
<proteinExistence type="inferred from homology"/>
<evidence type="ECO:0000256" key="3">
    <source>
        <dbReference type="ARBA" id="ARBA00012922"/>
    </source>
</evidence>
<protein>
    <recommendedName>
        <fullName evidence="3">amidase</fullName>
        <ecNumber evidence="3">3.5.1.4</ecNumber>
    </recommendedName>
</protein>
<dbReference type="EMBL" id="CSWP01000003">
    <property type="protein sequence ID" value="CPV47314.1"/>
    <property type="molecule type" value="Genomic_DNA"/>
</dbReference>
<dbReference type="PROSITE" id="PS00571">
    <property type="entry name" value="AMIDASES"/>
    <property type="match status" value="1"/>
</dbReference>
<dbReference type="PANTHER" id="PTHR11895:SF7">
    <property type="entry name" value="GLUTAMYL-TRNA(GLN) AMIDOTRANSFERASE SUBUNIT A, MITOCHONDRIAL"/>
    <property type="match status" value="1"/>
</dbReference>
<dbReference type="Pfam" id="PF01425">
    <property type="entry name" value="Amidase"/>
    <property type="match status" value="1"/>
</dbReference>
<dbReference type="SUPFAM" id="SSF75304">
    <property type="entry name" value="Amidase signature (AS) enzymes"/>
    <property type="match status" value="1"/>
</dbReference>
<evidence type="ECO:0000256" key="1">
    <source>
        <dbReference type="ARBA" id="ARBA00001311"/>
    </source>
</evidence>
<evidence type="ECO:0000256" key="2">
    <source>
        <dbReference type="ARBA" id="ARBA00009199"/>
    </source>
</evidence>
<dbReference type="AlphaFoldDB" id="A0A0U0YEA7"/>
<dbReference type="GO" id="GO:0004040">
    <property type="term" value="F:amidase activity"/>
    <property type="evidence" value="ECO:0007669"/>
    <property type="project" value="UniProtKB-EC"/>
</dbReference>
<accession>A0A0U0YEA7</accession>
<dbReference type="PANTHER" id="PTHR11895">
    <property type="entry name" value="TRANSAMIDASE"/>
    <property type="match status" value="1"/>
</dbReference>
<comment type="similarity">
    <text evidence="2">Belongs to the amidase family.</text>
</comment>
<sequence>MSDAESLCWIPAVELSRQIAARDITPMEVADAVLRRIEKVNPVLNAFVLHDPEQVLRDARRLTEDLTKRTTLPPLYGIPYSVKEVCAVAATPVTSGVVAFKDVVADRDEPVSARLRASGGLFLGKTNIAEGGYKASSDNHLYGSTRNPWHPAMTAGGSSSGAGAAVAAGMGQLAQGTDGGGSIRIPAALNGVVGFKPSLGRIPQTRLAGRFHTFAFHGPITRTVADAALMLTTMAGFDDEDPLSLPSDGVDYLAALDQPIESGRIAWSPDLGITKCDSEIQGICEEALVAFVEMGWTVEQDRPDWTDPAKTMWEGVWGPVYAGKLDAANWDGQAGHVDQELVQVIRDGARLTTVQVQRADAARGKMVDTLREFLRRFDFLVTPVTTAQAFGHDEFCPPVLDGAPLLERLMGWVLTYPFNMTTNPAISIPVGFTRNGVPVGLQIVGRLRADADVLRLAAAFEAVRPWAQYRPSDITLNVENP</sequence>
<evidence type="ECO:0000313" key="6">
    <source>
        <dbReference type="Proteomes" id="UP000045782"/>
    </source>
</evidence>
<dbReference type="EC" id="3.5.1.4" evidence="3"/>
<dbReference type="InterPro" id="IPR023631">
    <property type="entry name" value="Amidase_dom"/>
</dbReference>
<keyword evidence="5" id="KW-0378">Hydrolase</keyword>
<dbReference type="RefSeq" id="WP_005100400.1">
    <property type="nucleotide sequence ID" value="NZ_CP014959.1"/>
</dbReference>
<dbReference type="Gene3D" id="3.90.1300.10">
    <property type="entry name" value="Amidase signature (AS) domain"/>
    <property type="match status" value="1"/>
</dbReference>